<evidence type="ECO:0000256" key="1">
    <source>
        <dbReference type="ARBA" id="ARBA00004123"/>
    </source>
</evidence>
<dbReference type="PANTHER" id="PTHR10257:SF3">
    <property type="entry name" value="SERINE_THREONINE-PROTEIN PHOSPHATASE 2A 56 KDA REGULATORY SUBUNIT GAMMA ISOFORM"/>
    <property type="match status" value="1"/>
</dbReference>
<evidence type="ECO:0000256" key="3">
    <source>
        <dbReference type="ARBA" id="ARBA00023242"/>
    </source>
</evidence>
<dbReference type="GO" id="GO:0005634">
    <property type="term" value="C:nucleus"/>
    <property type="evidence" value="ECO:0007669"/>
    <property type="project" value="UniProtKB-SubCell"/>
</dbReference>
<name>A0A6J2TFA5_DROLE</name>
<sequence length="662" mass="75546">MPQSPVSAAAAIKNILNATKNVGNNATTSATVVATAAAAATTTTATTTSNSCNESKNEEYSATVAQNIVGGISISLGIGNRNIGNGNSANIRQNGGDMLYELNQTSSTVASTNLSAQTLQQLTGSPGRARDRNLFHSPTASAAVPLPLLRETPAAEREELFLQKLRQCCTLFDFSEPLSDLKWKEVKRAALHEMVEFLSNQNGVITELIYPEAINMFAVNLFRTLPPSSNPNGAEFDPEEDEPTLESSWPHLQFVYELFLRFLESPDFQPNIAKRYIDHQFVLQLLDLFDSEDPRERDFLKTVLHRIYGKFLGLRAFIRKQINNVFYRFIYETEHHNGIAELLEILGSIINGFALPLKEEHKQFLLKVLLPLHKAKSLSVYHPQLTYCVVQFLEKDPSLSEAVIKSLLKFWPKTHSPKEVMFLNELEELLDVIEPAEFSKVMVPLFRQIAKCVSSPHFQVAERALYYWNNEYIMSLIADNSQVILPIMFPALNRNSKTHWNKTIHGLIYNALKLFMEMNQRLFDECSKNYKQEKQLEREKLSQREELWQQVESLAKTNPEWPKVSRYTDCLQLSDSQILYDQYNENCDLTYDKLDQSRQLTKTPQKPLQEPREMQMRGERNKDKPLMRRKSDLPSDSGTVRALIEHKRADEYLKSSPDVNNC</sequence>
<dbReference type="GO" id="GO:0005829">
    <property type="term" value="C:cytosol"/>
    <property type="evidence" value="ECO:0007669"/>
    <property type="project" value="TreeGrafter"/>
</dbReference>
<dbReference type="Proteomes" id="UP000504634">
    <property type="component" value="Unplaced"/>
</dbReference>
<reference evidence="7" key="1">
    <citation type="submission" date="2025-08" db="UniProtKB">
        <authorList>
            <consortium name="RefSeq"/>
        </authorList>
    </citation>
    <scope>IDENTIFICATION</scope>
    <source>
        <strain evidence="7">11010-0011.00</strain>
        <tissue evidence="7">Whole body</tissue>
    </source>
</reference>
<dbReference type="GO" id="GO:0000159">
    <property type="term" value="C:protein phosphatase type 2A complex"/>
    <property type="evidence" value="ECO:0007669"/>
    <property type="project" value="UniProtKB-UniRule"/>
</dbReference>
<keyword evidence="3" id="KW-0539">Nucleus</keyword>
<organism evidence="6 7">
    <name type="scientific">Drosophila lebanonensis</name>
    <name type="common">Fruit fly</name>
    <name type="synonym">Scaptodrosophila lebanonensis</name>
    <dbReference type="NCBI Taxonomy" id="7225"/>
    <lineage>
        <taxon>Eukaryota</taxon>
        <taxon>Metazoa</taxon>
        <taxon>Ecdysozoa</taxon>
        <taxon>Arthropoda</taxon>
        <taxon>Hexapoda</taxon>
        <taxon>Insecta</taxon>
        <taxon>Pterygota</taxon>
        <taxon>Neoptera</taxon>
        <taxon>Endopterygota</taxon>
        <taxon>Diptera</taxon>
        <taxon>Brachycera</taxon>
        <taxon>Muscomorpha</taxon>
        <taxon>Ephydroidea</taxon>
        <taxon>Drosophilidae</taxon>
        <taxon>Scaptodrosophila</taxon>
    </lineage>
</organism>
<dbReference type="GeneID" id="115623546"/>
<feature type="compositionally biased region" description="Basic and acidic residues" evidence="5">
    <location>
        <begin position="609"/>
        <end position="633"/>
    </location>
</feature>
<dbReference type="InterPro" id="IPR011989">
    <property type="entry name" value="ARM-like"/>
</dbReference>
<evidence type="ECO:0000313" key="7">
    <source>
        <dbReference type="RefSeq" id="XP_030373793.1"/>
    </source>
</evidence>
<comment type="similarity">
    <text evidence="2">Belongs to the phosphatase 2A regulatory subunit B56 family.</text>
</comment>
<dbReference type="SUPFAM" id="SSF48371">
    <property type="entry name" value="ARM repeat"/>
    <property type="match status" value="1"/>
</dbReference>
<dbReference type="PIRSF" id="PIRSF028043">
    <property type="entry name" value="PP2A_B56"/>
    <property type="match status" value="1"/>
</dbReference>
<dbReference type="Pfam" id="PF01603">
    <property type="entry name" value="B56"/>
    <property type="match status" value="1"/>
</dbReference>
<dbReference type="FunFam" id="1.25.10.10:FF:000003">
    <property type="entry name" value="Serine/threonine-protein phosphatase 2A 56 kDa regulatory subunit"/>
    <property type="match status" value="1"/>
</dbReference>
<dbReference type="CTD" id="42169"/>
<evidence type="ECO:0000256" key="2">
    <source>
        <dbReference type="ARBA" id="ARBA00009745"/>
    </source>
</evidence>
<dbReference type="GO" id="GO:0007165">
    <property type="term" value="P:signal transduction"/>
    <property type="evidence" value="ECO:0007669"/>
    <property type="project" value="InterPro"/>
</dbReference>
<keyword evidence="6" id="KW-1185">Reference proteome</keyword>
<feature type="region of interest" description="Disordered" evidence="5">
    <location>
        <begin position="599"/>
        <end position="640"/>
    </location>
</feature>
<dbReference type="RefSeq" id="XP_030373793.1">
    <property type="nucleotide sequence ID" value="XM_030517933.1"/>
</dbReference>
<dbReference type="Gene3D" id="1.25.10.10">
    <property type="entry name" value="Leucine-rich Repeat Variant"/>
    <property type="match status" value="1"/>
</dbReference>
<protein>
    <recommendedName>
        <fullName evidence="4">Serine/threonine protein phosphatase 2A regulatory subunit</fullName>
    </recommendedName>
</protein>
<proteinExistence type="inferred from homology"/>
<dbReference type="InterPro" id="IPR002554">
    <property type="entry name" value="PP2A_B56"/>
</dbReference>
<accession>A0A6J2TFA5</accession>
<dbReference type="PANTHER" id="PTHR10257">
    <property type="entry name" value="SERINE/THREONINE PROTEIN PHOSPHATASE 2A PP2A REGULATORY SUBUNIT B"/>
    <property type="match status" value="1"/>
</dbReference>
<gene>
    <name evidence="7" type="primary">LOC115623546</name>
</gene>
<evidence type="ECO:0000256" key="4">
    <source>
        <dbReference type="PIRNR" id="PIRNR028043"/>
    </source>
</evidence>
<dbReference type="AlphaFoldDB" id="A0A6J2TFA5"/>
<dbReference type="InterPro" id="IPR016024">
    <property type="entry name" value="ARM-type_fold"/>
</dbReference>
<comment type="subcellular location">
    <subcellularLocation>
        <location evidence="1">Nucleus</location>
    </subcellularLocation>
</comment>
<dbReference type="GO" id="GO:0072542">
    <property type="term" value="F:protein phosphatase activator activity"/>
    <property type="evidence" value="ECO:0007669"/>
    <property type="project" value="TreeGrafter"/>
</dbReference>
<evidence type="ECO:0000256" key="5">
    <source>
        <dbReference type="SAM" id="MobiDB-lite"/>
    </source>
</evidence>
<evidence type="ECO:0000313" key="6">
    <source>
        <dbReference type="Proteomes" id="UP000504634"/>
    </source>
</evidence>